<protein>
    <recommendedName>
        <fullName evidence="3">Core domain-containing protein</fullName>
    </recommendedName>
</protein>
<dbReference type="GO" id="GO:0016226">
    <property type="term" value="P:iron-sulfur cluster assembly"/>
    <property type="evidence" value="ECO:0007669"/>
    <property type="project" value="InterPro"/>
</dbReference>
<organism evidence="4 5">
    <name type="scientific">Chara braunii</name>
    <name type="common">Braun's stonewort</name>
    <dbReference type="NCBI Taxonomy" id="69332"/>
    <lineage>
        <taxon>Eukaryota</taxon>
        <taxon>Viridiplantae</taxon>
        <taxon>Streptophyta</taxon>
        <taxon>Charophyceae</taxon>
        <taxon>Charales</taxon>
        <taxon>Characeae</taxon>
        <taxon>Chara</taxon>
    </lineage>
</organism>
<name>A0A388KIU8_CHABU</name>
<dbReference type="FunFam" id="2.60.300.12:FF:000001">
    <property type="entry name" value="Iron-binding protein IscA"/>
    <property type="match status" value="1"/>
</dbReference>
<dbReference type="InterPro" id="IPR016092">
    <property type="entry name" value="ATAP"/>
</dbReference>
<evidence type="ECO:0000313" key="5">
    <source>
        <dbReference type="Proteomes" id="UP000265515"/>
    </source>
</evidence>
<gene>
    <name evidence="4" type="ORF">CBR_g4764</name>
</gene>
<dbReference type="EMBL" id="BFEA01000122">
    <property type="protein sequence ID" value="GBG69938.1"/>
    <property type="molecule type" value="Genomic_DNA"/>
</dbReference>
<dbReference type="AlphaFoldDB" id="A0A388KIU8"/>
<dbReference type="InterPro" id="IPR050322">
    <property type="entry name" value="Fe-S_cluster_asmbl/transfer"/>
</dbReference>
<comment type="function">
    <text evidence="2">Involved in the assembly of mitochondrial iron-sulfur proteins. Probably involved in the binding of an intermediate of Fe/S cluster assembly.</text>
</comment>
<dbReference type="GO" id="GO:0051537">
    <property type="term" value="F:2 iron, 2 sulfur cluster binding"/>
    <property type="evidence" value="ECO:0007669"/>
    <property type="project" value="TreeGrafter"/>
</dbReference>
<dbReference type="PANTHER" id="PTHR10072:SF41">
    <property type="entry name" value="IRON-SULFUR CLUSTER ASSEMBLY 1 HOMOLOG, MITOCHONDRIAL"/>
    <property type="match status" value="1"/>
</dbReference>
<dbReference type="Gramene" id="GBG69938">
    <property type="protein sequence ID" value="GBG69938"/>
    <property type="gene ID" value="CBR_g4764"/>
</dbReference>
<dbReference type="PANTHER" id="PTHR10072">
    <property type="entry name" value="IRON-SULFUR CLUSTER ASSEMBLY PROTEIN"/>
    <property type="match status" value="1"/>
</dbReference>
<dbReference type="InterPro" id="IPR035903">
    <property type="entry name" value="HesB-like_dom_sf"/>
</dbReference>
<dbReference type="OrthoDB" id="333486at2759"/>
<comment type="caution">
    <text evidence="4">The sequence shown here is derived from an EMBL/GenBank/DDBJ whole genome shotgun (WGS) entry which is preliminary data.</text>
</comment>
<keyword evidence="5" id="KW-1185">Reference proteome</keyword>
<dbReference type="SUPFAM" id="SSF89360">
    <property type="entry name" value="HesB-like domain"/>
    <property type="match status" value="1"/>
</dbReference>
<dbReference type="Gene3D" id="2.60.300.12">
    <property type="entry name" value="HesB-like domain"/>
    <property type="match status" value="1"/>
</dbReference>
<evidence type="ECO:0000313" key="4">
    <source>
        <dbReference type="EMBL" id="GBG69938.1"/>
    </source>
</evidence>
<dbReference type="STRING" id="69332.A0A388KIU8"/>
<comment type="similarity">
    <text evidence="1">Belongs to the HesB/IscA family.</text>
</comment>
<accession>A0A388KIU8</accession>
<evidence type="ECO:0000256" key="2">
    <source>
        <dbReference type="ARBA" id="ARBA00057984"/>
    </source>
</evidence>
<dbReference type="NCBIfam" id="TIGR00049">
    <property type="entry name" value="iron-sulfur cluster assembly accessory protein"/>
    <property type="match status" value="1"/>
</dbReference>
<feature type="domain" description="Core" evidence="3">
    <location>
        <begin position="21"/>
        <end position="120"/>
    </location>
</feature>
<reference evidence="4 5" key="1">
    <citation type="journal article" date="2018" name="Cell">
        <title>The Chara Genome: Secondary Complexity and Implications for Plant Terrestrialization.</title>
        <authorList>
            <person name="Nishiyama T."/>
            <person name="Sakayama H."/>
            <person name="Vries J.D."/>
            <person name="Buschmann H."/>
            <person name="Saint-Marcoux D."/>
            <person name="Ullrich K.K."/>
            <person name="Haas F.B."/>
            <person name="Vanderstraeten L."/>
            <person name="Becker D."/>
            <person name="Lang D."/>
            <person name="Vosolsobe S."/>
            <person name="Rombauts S."/>
            <person name="Wilhelmsson P.K.I."/>
            <person name="Janitza P."/>
            <person name="Kern R."/>
            <person name="Heyl A."/>
            <person name="Rumpler F."/>
            <person name="Villalobos L.I.A.C."/>
            <person name="Clay J.M."/>
            <person name="Skokan R."/>
            <person name="Toyoda A."/>
            <person name="Suzuki Y."/>
            <person name="Kagoshima H."/>
            <person name="Schijlen E."/>
            <person name="Tajeshwar N."/>
            <person name="Catarino B."/>
            <person name="Hetherington A.J."/>
            <person name="Saltykova A."/>
            <person name="Bonnot C."/>
            <person name="Breuninger H."/>
            <person name="Symeonidi A."/>
            <person name="Radhakrishnan G.V."/>
            <person name="Van Nieuwerburgh F."/>
            <person name="Deforce D."/>
            <person name="Chang C."/>
            <person name="Karol K.G."/>
            <person name="Hedrich R."/>
            <person name="Ulvskov P."/>
            <person name="Glockner G."/>
            <person name="Delwiche C.F."/>
            <person name="Petrasek J."/>
            <person name="Van de Peer Y."/>
            <person name="Friml J."/>
            <person name="Beilby M."/>
            <person name="Dolan L."/>
            <person name="Kohara Y."/>
            <person name="Sugano S."/>
            <person name="Fujiyama A."/>
            <person name="Delaux P.-M."/>
            <person name="Quint M."/>
            <person name="TheiBen G."/>
            <person name="Hagemann M."/>
            <person name="Harholt J."/>
            <person name="Dunand C."/>
            <person name="Zachgo S."/>
            <person name="Langdale J."/>
            <person name="Maumus F."/>
            <person name="Straeten D.V.D."/>
            <person name="Gould S.B."/>
            <person name="Rensing S.A."/>
        </authorList>
    </citation>
    <scope>NUCLEOTIDE SEQUENCE [LARGE SCALE GENOMIC DNA]</scope>
    <source>
        <strain evidence="4 5">S276</strain>
    </source>
</reference>
<dbReference type="OMA" id="LYIYGMQ"/>
<evidence type="ECO:0000259" key="3">
    <source>
        <dbReference type="Pfam" id="PF01521"/>
    </source>
</evidence>
<dbReference type="InterPro" id="IPR000361">
    <property type="entry name" value="ATAP_core_dom"/>
</dbReference>
<proteinExistence type="inferred from homology"/>
<dbReference type="InterPro" id="IPR017870">
    <property type="entry name" value="FeS_cluster_insertion_CS"/>
</dbReference>
<dbReference type="Proteomes" id="UP000265515">
    <property type="component" value="Unassembled WGS sequence"/>
</dbReference>
<dbReference type="PROSITE" id="PS01152">
    <property type="entry name" value="HESB"/>
    <property type="match status" value="1"/>
</dbReference>
<sequence length="124" mass="13793">MSAVAEAAKAVSRPAVRRQALELTEAAAKRIRNLLDIRDKAYLKLGVRTRGCNGLSYTLNYADEKGKFDEEVEDKGVKVLIDPRALMHIVGTKMDYVEDRLRSEFVFINPNAKGKCGCGESFNV</sequence>
<dbReference type="GO" id="GO:0005739">
    <property type="term" value="C:mitochondrion"/>
    <property type="evidence" value="ECO:0007669"/>
    <property type="project" value="TreeGrafter"/>
</dbReference>
<evidence type="ECO:0000256" key="1">
    <source>
        <dbReference type="ARBA" id="ARBA00006718"/>
    </source>
</evidence>
<dbReference type="Pfam" id="PF01521">
    <property type="entry name" value="Fe-S_biosyn"/>
    <property type="match status" value="1"/>
</dbReference>